<comment type="caution">
    <text evidence="12">The sequence shown here is derived from an EMBL/GenBank/DDBJ whole genome shotgun (WGS) entry which is preliminary data.</text>
</comment>
<feature type="transmembrane region" description="Helical" evidence="10">
    <location>
        <begin position="248"/>
        <end position="268"/>
    </location>
</feature>
<evidence type="ECO:0000256" key="5">
    <source>
        <dbReference type="ARBA" id="ARBA00022692"/>
    </source>
</evidence>
<accession>A0A1S2VLN6</accession>
<dbReference type="InterPro" id="IPR044838">
    <property type="entry name" value="EGY1-like"/>
</dbReference>
<keyword evidence="6" id="KW-0378">Hydrolase</keyword>
<name>A0A1S2VLN6_9BACT</name>
<dbReference type="GO" id="GO:0016020">
    <property type="term" value="C:membrane"/>
    <property type="evidence" value="ECO:0007669"/>
    <property type="project" value="UniProtKB-SubCell"/>
</dbReference>
<dbReference type="RefSeq" id="WP_071502484.1">
    <property type="nucleotide sequence ID" value="NZ_MORL01000003.1"/>
</dbReference>
<evidence type="ECO:0000256" key="6">
    <source>
        <dbReference type="ARBA" id="ARBA00022801"/>
    </source>
</evidence>
<evidence type="ECO:0000256" key="9">
    <source>
        <dbReference type="ARBA" id="ARBA00023136"/>
    </source>
</evidence>
<evidence type="ECO:0000256" key="7">
    <source>
        <dbReference type="ARBA" id="ARBA00022946"/>
    </source>
</evidence>
<dbReference type="PANTHER" id="PTHR31412:SF0">
    <property type="entry name" value="ZINC METALLOPROTEASE EGY1, CHLOROPLASTIC-RELATED"/>
    <property type="match status" value="1"/>
</dbReference>
<dbReference type="PANTHER" id="PTHR31412">
    <property type="entry name" value="ZINC METALLOPROTEASE EGY1"/>
    <property type="match status" value="1"/>
</dbReference>
<organism evidence="12 13">
    <name type="scientific">Arsenicibacter rosenii</name>
    <dbReference type="NCBI Taxonomy" id="1750698"/>
    <lineage>
        <taxon>Bacteria</taxon>
        <taxon>Pseudomonadati</taxon>
        <taxon>Bacteroidota</taxon>
        <taxon>Cytophagia</taxon>
        <taxon>Cytophagales</taxon>
        <taxon>Spirosomataceae</taxon>
        <taxon>Arsenicibacter</taxon>
    </lineage>
</organism>
<dbReference type="GO" id="GO:0008233">
    <property type="term" value="F:peptidase activity"/>
    <property type="evidence" value="ECO:0007669"/>
    <property type="project" value="UniProtKB-KW"/>
</dbReference>
<evidence type="ECO:0000256" key="2">
    <source>
        <dbReference type="ARBA" id="ARBA00004141"/>
    </source>
</evidence>
<feature type="transmembrane region" description="Helical" evidence="10">
    <location>
        <begin position="307"/>
        <end position="325"/>
    </location>
</feature>
<reference evidence="12 13" key="1">
    <citation type="submission" date="2016-10" db="EMBL/GenBank/DDBJ databases">
        <title>Arsenicibacter rosenii gen. nov., sp. nov., an efficient arsenic-methylating bacterium isolated from an arsenic-contaminated paddy soil.</title>
        <authorList>
            <person name="Huang K."/>
        </authorList>
    </citation>
    <scope>NUCLEOTIDE SEQUENCE [LARGE SCALE GENOMIC DNA]</scope>
    <source>
        <strain evidence="12 13">SM-1</strain>
    </source>
</reference>
<dbReference type="Proteomes" id="UP000181790">
    <property type="component" value="Unassembled WGS sequence"/>
</dbReference>
<dbReference type="AlphaFoldDB" id="A0A1S2VLN6"/>
<dbReference type="CDD" id="cd06160">
    <property type="entry name" value="S2P-M50_like_2"/>
    <property type="match status" value="1"/>
</dbReference>
<evidence type="ECO:0000259" key="11">
    <source>
        <dbReference type="Pfam" id="PF02163"/>
    </source>
</evidence>
<feature type="transmembrane region" description="Helical" evidence="10">
    <location>
        <begin position="118"/>
        <end position="141"/>
    </location>
</feature>
<feature type="transmembrane region" description="Helical" evidence="10">
    <location>
        <begin position="364"/>
        <end position="382"/>
    </location>
</feature>
<dbReference type="Pfam" id="PF02163">
    <property type="entry name" value="Peptidase_M50"/>
    <property type="match status" value="1"/>
</dbReference>
<protein>
    <submittedName>
        <fullName evidence="12">Site-2 protease family protein</fullName>
    </submittedName>
</protein>
<feature type="transmembrane region" description="Helical" evidence="10">
    <location>
        <begin position="85"/>
        <end position="106"/>
    </location>
</feature>
<sequence length="385" mass="44198">MNPNVKKVLIHGGLFLVTLLTTTLAGAEWIYGRFPDMPKGFPSLTLDEIRTGFQFSIPFLTVLTVHEFGHYFTAKANRVRVTLPFYLPFWLGMFYINSIGTFGAFIRIQDYINSRRKYFDIGIAGPLAGFVVAIVLIWYGFTHLPPIDYIFKIHPEYKKFGLRYGEYAYLNLPEGTAMKLGDNLIFWFFKTYVADPSRLPHPYEMVHYPYLLAGYLSLFFTSLNLLPIGQLDGGHVLYALIGSKRHRLIAPVLYVLFMFYAGLGLYTVDTFSTASDEAFYKELMNLGIYILFLYICFYRLTEDRGMTWVLALSMVLVQFGVTWLFPAVRGYSGFLAFGFLLGRFIGVYHPETELQEPLDTKRKVLGWLALIVFLISFSPAPFDFL</sequence>
<comment type="subcellular location">
    <subcellularLocation>
        <location evidence="2">Membrane</location>
        <topology evidence="2">Multi-pass membrane protein</topology>
    </subcellularLocation>
</comment>
<gene>
    <name evidence="12" type="ORF">BLX24_07415</name>
</gene>
<evidence type="ECO:0000256" key="8">
    <source>
        <dbReference type="ARBA" id="ARBA00022989"/>
    </source>
</evidence>
<keyword evidence="7" id="KW-0809">Transit peptide</keyword>
<dbReference type="EMBL" id="MORL01000003">
    <property type="protein sequence ID" value="OIN59687.1"/>
    <property type="molecule type" value="Genomic_DNA"/>
</dbReference>
<evidence type="ECO:0000313" key="13">
    <source>
        <dbReference type="Proteomes" id="UP000181790"/>
    </source>
</evidence>
<feature type="transmembrane region" description="Helical" evidence="10">
    <location>
        <begin position="331"/>
        <end position="348"/>
    </location>
</feature>
<evidence type="ECO:0000256" key="1">
    <source>
        <dbReference type="ARBA" id="ARBA00001947"/>
    </source>
</evidence>
<keyword evidence="5 10" id="KW-0812">Transmembrane</keyword>
<keyword evidence="4 12" id="KW-0645">Protease</keyword>
<keyword evidence="13" id="KW-1185">Reference proteome</keyword>
<keyword evidence="9 10" id="KW-0472">Membrane</keyword>
<evidence type="ECO:0000256" key="3">
    <source>
        <dbReference type="ARBA" id="ARBA00007931"/>
    </source>
</evidence>
<feature type="transmembrane region" description="Helical" evidence="10">
    <location>
        <begin position="283"/>
        <end position="300"/>
    </location>
</feature>
<dbReference type="InterPro" id="IPR008915">
    <property type="entry name" value="Peptidase_M50"/>
</dbReference>
<comment type="similarity">
    <text evidence="3">Belongs to the peptidase M50B family.</text>
</comment>
<keyword evidence="8 10" id="KW-1133">Transmembrane helix</keyword>
<dbReference type="OrthoDB" id="921763at2"/>
<evidence type="ECO:0000256" key="4">
    <source>
        <dbReference type="ARBA" id="ARBA00022670"/>
    </source>
</evidence>
<comment type="cofactor">
    <cofactor evidence="1">
        <name>Zn(2+)</name>
        <dbReference type="ChEBI" id="CHEBI:29105"/>
    </cofactor>
</comment>
<proteinExistence type="inferred from homology"/>
<evidence type="ECO:0000256" key="10">
    <source>
        <dbReference type="SAM" id="Phobius"/>
    </source>
</evidence>
<evidence type="ECO:0000313" key="12">
    <source>
        <dbReference type="EMBL" id="OIN59687.1"/>
    </source>
</evidence>
<feature type="domain" description="Peptidase M50" evidence="11">
    <location>
        <begin position="55"/>
        <end position="249"/>
    </location>
</feature>
<feature type="transmembrane region" description="Helical" evidence="10">
    <location>
        <begin position="208"/>
        <end position="227"/>
    </location>
</feature>
<dbReference type="GO" id="GO:0006508">
    <property type="term" value="P:proteolysis"/>
    <property type="evidence" value="ECO:0007669"/>
    <property type="project" value="UniProtKB-KW"/>
</dbReference>